<dbReference type="Proteomes" id="UP000215335">
    <property type="component" value="Unassembled WGS sequence"/>
</dbReference>
<accession>A0A232FF75</accession>
<gene>
    <name evidence="2" type="ORF">TSAR_005646</name>
</gene>
<keyword evidence="3" id="KW-1185">Reference proteome</keyword>
<proteinExistence type="predicted"/>
<keyword evidence="1" id="KW-0732">Signal</keyword>
<dbReference type="Gene3D" id="1.20.140.150">
    <property type="match status" value="1"/>
</dbReference>
<dbReference type="OrthoDB" id="5917530at2759"/>
<feature type="signal peptide" evidence="1">
    <location>
        <begin position="1"/>
        <end position="19"/>
    </location>
</feature>
<feature type="chain" id="PRO_5012172533" evidence="1">
    <location>
        <begin position="20"/>
        <end position="97"/>
    </location>
</feature>
<protein>
    <submittedName>
        <fullName evidence="2">Uncharacterized protein</fullName>
    </submittedName>
</protein>
<evidence type="ECO:0000313" key="3">
    <source>
        <dbReference type="Proteomes" id="UP000215335"/>
    </source>
</evidence>
<dbReference type="EMBL" id="NNAY01000353">
    <property type="protein sequence ID" value="OXU28967.1"/>
    <property type="molecule type" value="Genomic_DNA"/>
</dbReference>
<sequence length="97" mass="10781">MTRCGLLCGMAALAALSAAVLGPAWLHTEERLPYLPRHLANIVSVRFKLGLFKACPKIVKPANLTTRKSIEMLCQFFSQNIHVVQPSGEVEEKRFES</sequence>
<dbReference type="AlphaFoldDB" id="A0A232FF75"/>
<organism evidence="2 3">
    <name type="scientific">Trichomalopsis sarcophagae</name>
    <dbReference type="NCBI Taxonomy" id="543379"/>
    <lineage>
        <taxon>Eukaryota</taxon>
        <taxon>Metazoa</taxon>
        <taxon>Ecdysozoa</taxon>
        <taxon>Arthropoda</taxon>
        <taxon>Hexapoda</taxon>
        <taxon>Insecta</taxon>
        <taxon>Pterygota</taxon>
        <taxon>Neoptera</taxon>
        <taxon>Endopterygota</taxon>
        <taxon>Hymenoptera</taxon>
        <taxon>Apocrita</taxon>
        <taxon>Proctotrupomorpha</taxon>
        <taxon>Chalcidoidea</taxon>
        <taxon>Pteromalidae</taxon>
        <taxon>Pteromalinae</taxon>
        <taxon>Trichomalopsis</taxon>
    </lineage>
</organism>
<evidence type="ECO:0000313" key="2">
    <source>
        <dbReference type="EMBL" id="OXU28967.1"/>
    </source>
</evidence>
<comment type="caution">
    <text evidence="2">The sequence shown here is derived from an EMBL/GenBank/DDBJ whole genome shotgun (WGS) entry which is preliminary data.</text>
</comment>
<name>A0A232FF75_9HYME</name>
<evidence type="ECO:0000256" key="1">
    <source>
        <dbReference type="SAM" id="SignalP"/>
    </source>
</evidence>
<reference evidence="2 3" key="1">
    <citation type="journal article" date="2017" name="Curr. Biol.">
        <title>The Evolution of Venom by Co-option of Single-Copy Genes.</title>
        <authorList>
            <person name="Martinson E.O."/>
            <person name="Mrinalini"/>
            <person name="Kelkar Y.D."/>
            <person name="Chang C.H."/>
            <person name="Werren J.H."/>
        </authorList>
    </citation>
    <scope>NUCLEOTIDE SEQUENCE [LARGE SCALE GENOMIC DNA]</scope>
    <source>
        <strain evidence="2 3">Alberta</strain>
        <tissue evidence="2">Whole body</tissue>
    </source>
</reference>